<name>A0ABT2L011_9BACL</name>
<comment type="caution">
    <text evidence="3">The sequence shown here is derived from an EMBL/GenBank/DDBJ whole genome shotgun (WGS) entry which is preliminary data.</text>
</comment>
<evidence type="ECO:0000313" key="3">
    <source>
        <dbReference type="EMBL" id="MCT4796003.1"/>
    </source>
</evidence>
<keyword evidence="4" id="KW-1185">Reference proteome</keyword>
<protein>
    <submittedName>
        <fullName evidence="3">Uncharacterized protein</fullName>
    </submittedName>
</protein>
<feature type="region of interest" description="Disordered" evidence="1">
    <location>
        <begin position="84"/>
        <end position="103"/>
    </location>
</feature>
<reference evidence="3 4" key="1">
    <citation type="submission" date="2022-07" db="EMBL/GenBank/DDBJ databases">
        <title>Genomic and pangenome structural analysis of the polyextremophile Exiguobacterium.</title>
        <authorList>
            <person name="Shen L."/>
        </authorList>
    </citation>
    <scope>NUCLEOTIDE SEQUENCE [LARGE SCALE GENOMIC DNA]</scope>
    <source>
        <strain evidence="3 4">12_1</strain>
    </source>
</reference>
<proteinExistence type="predicted"/>
<accession>A0ABT2L011</accession>
<organism evidence="3 4">
    <name type="scientific">Exiguobacterium alkaliphilum</name>
    <dbReference type="NCBI Taxonomy" id="1428684"/>
    <lineage>
        <taxon>Bacteria</taxon>
        <taxon>Bacillati</taxon>
        <taxon>Bacillota</taxon>
        <taxon>Bacilli</taxon>
        <taxon>Bacillales</taxon>
        <taxon>Bacillales Family XII. Incertae Sedis</taxon>
        <taxon>Exiguobacterium</taxon>
    </lineage>
</organism>
<keyword evidence="2" id="KW-0472">Membrane</keyword>
<sequence>MVMDILALVSLGLMIGGIIYGVISIYRYFIKKNITLFPMILGGSIFLVGVWLTFIVGLLENNQQDTASDSGQGSIVVNTEEIENVEEDESLSENEESDNDENNIEPTLEEFMREVKAKDPLSNYKDYMDSYELEINRGYSVYNQKIDEVTIDGQNIVVVYNNNSVIEVTTNKNIEQVRDEYVSKNQEELTTTISGSTDMGTDAISLEEGFAVIESTYNGSGNFSVVLQDSQGQMLDLLVNEIGSYKGKSFVWVEETGDYYLNINGNQGDWNIKIMQYRPLDVENLPGNLKGNGDDVIFFEINQGSYQIALTHNGSSNFAVTVNAANLLVNEIGNYEGSQRFSFENSSTYVFVVKADGDWTITVKE</sequence>
<feature type="transmembrane region" description="Helical" evidence="2">
    <location>
        <begin position="6"/>
        <end position="29"/>
    </location>
</feature>
<keyword evidence="2" id="KW-0812">Transmembrane</keyword>
<evidence type="ECO:0000256" key="2">
    <source>
        <dbReference type="SAM" id="Phobius"/>
    </source>
</evidence>
<keyword evidence="2" id="KW-1133">Transmembrane helix</keyword>
<feature type="transmembrane region" description="Helical" evidence="2">
    <location>
        <begin position="36"/>
        <end position="59"/>
    </location>
</feature>
<evidence type="ECO:0000313" key="4">
    <source>
        <dbReference type="Proteomes" id="UP001206821"/>
    </source>
</evidence>
<dbReference type="RefSeq" id="WP_034815636.1">
    <property type="nucleotide sequence ID" value="NZ_JANIEK010000044.1"/>
</dbReference>
<gene>
    <name evidence="3" type="ORF">NQG31_10615</name>
</gene>
<dbReference type="EMBL" id="JANIEK010000044">
    <property type="protein sequence ID" value="MCT4796003.1"/>
    <property type="molecule type" value="Genomic_DNA"/>
</dbReference>
<dbReference type="Proteomes" id="UP001206821">
    <property type="component" value="Unassembled WGS sequence"/>
</dbReference>
<evidence type="ECO:0000256" key="1">
    <source>
        <dbReference type="SAM" id="MobiDB-lite"/>
    </source>
</evidence>